<feature type="compositionally biased region" description="Basic and acidic residues" evidence="1">
    <location>
        <begin position="23"/>
        <end position="32"/>
    </location>
</feature>
<dbReference type="Pfam" id="PF08642">
    <property type="entry name" value="Rxt3"/>
    <property type="match status" value="1"/>
</dbReference>
<sequence>MDFFRRLHQSYPPRPSPLSNSQESRDDRDRPRSHASSSSTAAAAAATATASTTASTVGANESRNRPDDKIRLGSRYEYPPPSSSHPHPYGTSSRGSNRLRRETTGTHISPPRNQAQQSHRRHASLETRQQGHVHRRNHSQPQTGNIREAQEQSAPPAFGIRQMPPPSPPHAYSSRSQSANAPASSLFSREPPGGYGHRPGSSMSISSMLGSDPERPARDSGSLFSRPSPVFGNAPTPASAAMSPPSAPTRQSPLDQSLFRRSHTPEKSFSKPPLGRPYRSGSGGGSSLLGDSSKYGGLSRASHSQYPEKPHSTHPSPKVSPAESPYSEPRRMSFSGPIARSNSQPPNADTATRPPGYSPISRPGGGVGDRLSYGGIDLHTRDHSREQARFGSLYGDRRSEETAPRDRERDRLGLTQETKGSLGGPRRYGSIYGEREPLDRHTSASNWEHGRSHPSSPETKRLPAFESGSGFGFGAIQSYTKSLGSQPGGARQPALSLQTGQPTPSPRESPYLSKQQPSQSQRLGSTPATASSAGLNSLGLASASEDGRRKGSDELLAHRNLLAIGADGKRGGRASPLPQAVQGAQAPFIGASGEPSIKNELGRVFSGIGSGVGGVTAGVSGVSGSGPSTPLISSPFKRDSFTGRSANGETDDPKATRPLSASGTRRGRKSRDEDVQMDLNGGAASSARGSRRARHPHHHHHHHHHRHKPEEEASALAGLHRPLSSTNYFNRTSTPAEASGHHHHHHPHHHHHHHHHPPQPAPVPPLREPRTTVNLEPLLSSVAHLPRHHLGSTLYTPRISVPSAKASAESSKFGYTSTPQPLPRFEQRENCTFTVRVPRFRIDTSHREEICARRALWGTGVYTDDSDPVAAAIHSGFIRGAWGEDVDESMLDLEIKDIYQHCPPKEETTSTNKTNGVSKENGDDAPADDGPRLPPIPPPNQDLHITLLVLPRLENYDAAIMFGVKSRKWVGRHDGMSFKVQRVEWVDEGVARGEERSGEARRKRLRNLMQTGRICTGPAMAKMDELRRSGVQVPRTIDSQEQPTPVQPVS</sequence>
<dbReference type="InterPro" id="IPR013951">
    <property type="entry name" value="Rxt3"/>
</dbReference>
<dbReference type="InterPro" id="IPR036609">
    <property type="entry name" value="LCCL_sf"/>
</dbReference>
<dbReference type="AlphaFoldDB" id="A0A9W9W7B0"/>
<dbReference type="EMBL" id="JAPZBU010000004">
    <property type="protein sequence ID" value="KAJ5407717.1"/>
    <property type="molecule type" value="Genomic_DNA"/>
</dbReference>
<dbReference type="GeneID" id="81365217"/>
<dbReference type="OrthoDB" id="3596986at2759"/>
<comment type="caution">
    <text evidence="2">The sequence shown here is derived from an EMBL/GenBank/DDBJ whole genome shotgun (WGS) entry which is preliminary data.</text>
</comment>
<organism evidence="2 3">
    <name type="scientific">Penicillium cosmopolitanum</name>
    <dbReference type="NCBI Taxonomy" id="1131564"/>
    <lineage>
        <taxon>Eukaryota</taxon>
        <taxon>Fungi</taxon>
        <taxon>Dikarya</taxon>
        <taxon>Ascomycota</taxon>
        <taxon>Pezizomycotina</taxon>
        <taxon>Eurotiomycetes</taxon>
        <taxon>Eurotiomycetidae</taxon>
        <taxon>Eurotiales</taxon>
        <taxon>Aspergillaceae</taxon>
        <taxon>Penicillium</taxon>
    </lineage>
</organism>
<feature type="compositionally biased region" description="Basic residues" evidence="1">
    <location>
        <begin position="741"/>
        <end position="757"/>
    </location>
</feature>
<feature type="compositionally biased region" description="Low complexity" evidence="1">
    <location>
        <begin position="528"/>
        <end position="544"/>
    </location>
</feature>
<feature type="compositionally biased region" description="Low complexity" evidence="1">
    <location>
        <begin position="200"/>
        <end position="211"/>
    </location>
</feature>
<dbReference type="SUPFAM" id="SSF69848">
    <property type="entry name" value="LCCL domain"/>
    <property type="match status" value="1"/>
</dbReference>
<evidence type="ECO:0000313" key="2">
    <source>
        <dbReference type="EMBL" id="KAJ5407717.1"/>
    </source>
</evidence>
<feature type="region of interest" description="Disordered" evidence="1">
    <location>
        <begin position="566"/>
        <end position="596"/>
    </location>
</feature>
<feature type="compositionally biased region" description="Basic residues" evidence="1">
    <location>
        <begin position="689"/>
        <end position="707"/>
    </location>
</feature>
<feature type="compositionally biased region" description="Polar residues" evidence="1">
    <location>
        <begin position="173"/>
        <end position="187"/>
    </location>
</feature>
<gene>
    <name evidence="2" type="ORF">N7509_001600</name>
</gene>
<feature type="compositionally biased region" description="Low complexity" evidence="1">
    <location>
        <begin position="288"/>
        <end position="299"/>
    </location>
</feature>
<feature type="compositionally biased region" description="Basic and acidic residues" evidence="1">
    <location>
        <begin position="62"/>
        <end position="71"/>
    </location>
</feature>
<feature type="compositionally biased region" description="Polar residues" evidence="1">
    <location>
        <begin position="909"/>
        <end position="918"/>
    </location>
</feature>
<feature type="region of interest" description="Disordered" evidence="1">
    <location>
        <begin position="1"/>
        <end position="552"/>
    </location>
</feature>
<feature type="compositionally biased region" description="Polar residues" evidence="1">
    <location>
        <begin position="723"/>
        <end position="736"/>
    </location>
</feature>
<feature type="compositionally biased region" description="Low complexity" evidence="1">
    <location>
        <begin position="234"/>
        <end position="244"/>
    </location>
</feature>
<evidence type="ECO:0000256" key="1">
    <source>
        <dbReference type="SAM" id="MobiDB-lite"/>
    </source>
</evidence>
<evidence type="ECO:0000313" key="3">
    <source>
        <dbReference type="Proteomes" id="UP001147747"/>
    </source>
</evidence>
<dbReference type="Proteomes" id="UP001147747">
    <property type="component" value="Unassembled WGS sequence"/>
</dbReference>
<dbReference type="RefSeq" id="XP_056492032.1">
    <property type="nucleotide sequence ID" value="XM_056626237.1"/>
</dbReference>
<proteinExistence type="predicted"/>
<feature type="compositionally biased region" description="Basic and acidic residues" evidence="1">
    <location>
        <begin position="433"/>
        <end position="442"/>
    </location>
</feature>
<feature type="compositionally biased region" description="Polar residues" evidence="1">
    <location>
        <begin position="105"/>
        <end position="117"/>
    </location>
</feature>
<feature type="region of interest" description="Disordered" evidence="1">
    <location>
        <begin position="1031"/>
        <end position="1050"/>
    </location>
</feature>
<feature type="compositionally biased region" description="Polar residues" evidence="1">
    <location>
        <begin position="512"/>
        <end position="527"/>
    </location>
</feature>
<reference evidence="2" key="2">
    <citation type="journal article" date="2023" name="IMA Fungus">
        <title>Comparative genomic study of the Penicillium genus elucidates a diverse pangenome and 15 lateral gene transfer events.</title>
        <authorList>
            <person name="Petersen C."/>
            <person name="Sorensen T."/>
            <person name="Nielsen M.R."/>
            <person name="Sondergaard T.E."/>
            <person name="Sorensen J.L."/>
            <person name="Fitzpatrick D.A."/>
            <person name="Frisvad J.C."/>
            <person name="Nielsen K.L."/>
        </authorList>
    </citation>
    <scope>NUCLEOTIDE SEQUENCE</scope>
    <source>
        <strain evidence="2">IBT 29677</strain>
    </source>
</reference>
<feature type="compositionally biased region" description="Polar residues" evidence="1">
    <location>
        <begin position="1037"/>
        <end position="1050"/>
    </location>
</feature>
<accession>A0A9W9W7B0</accession>
<feature type="compositionally biased region" description="Basic and acidic residues" evidence="1">
    <location>
        <begin position="378"/>
        <end position="388"/>
    </location>
</feature>
<name>A0A9W9W7B0_9EURO</name>
<feature type="region of interest" description="Disordered" evidence="1">
    <location>
        <begin position="902"/>
        <end position="939"/>
    </location>
</feature>
<feature type="compositionally biased region" description="Basic and acidic residues" evidence="1">
    <location>
        <begin position="395"/>
        <end position="412"/>
    </location>
</feature>
<protein>
    <recommendedName>
        <fullName evidence="4">Histone deacetylation protein Rxt3</fullName>
    </recommendedName>
</protein>
<dbReference type="Gene3D" id="2.170.130.20">
    <property type="entry name" value="LCCL-like domain"/>
    <property type="match status" value="1"/>
</dbReference>
<feature type="region of interest" description="Disordered" evidence="1">
    <location>
        <begin position="623"/>
        <end position="769"/>
    </location>
</feature>
<reference evidence="2" key="1">
    <citation type="submission" date="2022-12" db="EMBL/GenBank/DDBJ databases">
        <authorList>
            <person name="Petersen C."/>
        </authorList>
    </citation>
    <scope>NUCLEOTIDE SEQUENCE</scope>
    <source>
        <strain evidence="2">IBT 29677</strain>
    </source>
</reference>
<feature type="compositionally biased region" description="Low complexity" evidence="1">
    <location>
        <begin position="35"/>
        <end position="56"/>
    </location>
</feature>
<feature type="compositionally biased region" description="Polar residues" evidence="1">
    <location>
        <begin position="340"/>
        <end position="350"/>
    </location>
</feature>
<keyword evidence="3" id="KW-1185">Reference proteome</keyword>
<evidence type="ECO:0008006" key="4">
    <source>
        <dbReference type="Google" id="ProtNLM"/>
    </source>
</evidence>